<name>A0A9D4BLI9_DREPO</name>
<reference evidence="2" key="1">
    <citation type="journal article" date="2019" name="bioRxiv">
        <title>The Genome of the Zebra Mussel, Dreissena polymorpha: A Resource for Invasive Species Research.</title>
        <authorList>
            <person name="McCartney M.A."/>
            <person name="Auch B."/>
            <person name="Kono T."/>
            <person name="Mallez S."/>
            <person name="Zhang Y."/>
            <person name="Obille A."/>
            <person name="Becker A."/>
            <person name="Abrahante J.E."/>
            <person name="Garbe J."/>
            <person name="Badalamenti J.P."/>
            <person name="Herman A."/>
            <person name="Mangelson H."/>
            <person name="Liachko I."/>
            <person name="Sullivan S."/>
            <person name="Sone E.D."/>
            <person name="Koren S."/>
            <person name="Silverstein K.A.T."/>
            <person name="Beckman K.B."/>
            <person name="Gohl D.M."/>
        </authorList>
    </citation>
    <scope>NUCLEOTIDE SEQUENCE</scope>
    <source>
        <strain evidence="2">Duluth1</strain>
        <tissue evidence="2">Whole animal</tissue>
    </source>
</reference>
<feature type="region of interest" description="Disordered" evidence="1">
    <location>
        <begin position="272"/>
        <end position="292"/>
    </location>
</feature>
<evidence type="ECO:0000256" key="1">
    <source>
        <dbReference type="SAM" id="MobiDB-lite"/>
    </source>
</evidence>
<reference evidence="2" key="2">
    <citation type="submission" date="2020-11" db="EMBL/GenBank/DDBJ databases">
        <authorList>
            <person name="McCartney M.A."/>
            <person name="Auch B."/>
            <person name="Kono T."/>
            <person name="Mallez S."/>
            <person name="Becker A."/>
            <person name="Gohl D.M."/>
            <person name="Silverstein K.A.T."/>
            <person name="Koren S."/>
            <person name="Bechman K.B."/>
            <person name="Herman A."/>
            <person name="Abrahante J.E."/>
            <person name="Garbe J."/>
        </authorList>
    </citation>
    <scope>NUCLEOTIDE SEQUENCE</scope>
    <source>
        <strain evidence="2">Duluth1</strain>
        <tissue evidence="2">Whole animal</tissue>
    </source>
</reference>
<sequence length="380" mass="44030">MAQCIEQLSRGDHEISFEERFMSKYNEDRTYSIILSGEKVRKYYNPSTLCPKIVKLDEKGREVRNRSNILCTEYVTNKHFDKVSKDGNKYRMLQFPVTNWATPMSTYQDFGRADAEQVNVLERFLNFNNTALFMHDGTVDDACRINGFHVHILVQNESDEHLCRNNKWRLTRQKLQKVCDVKTAKIVKHKEFFIHMMTPPRVFMGVNNVEFKNRLLAVYIRDSERALYKSRLPDIQMAAEITLNQEDELRDEPEDREEEGCASGFYDLLGMTTGKRKRTTSEPQKPSAPIRNLYNVDPSEFRNLSTPQASQASSVTINDILRGGTQESRKKPSKSSINIDTAKQLMTKYNRLTSDDLFVAICRSGHEDDIFKIEQLLALP</sequence>
<dbReference type="AlphaFoldDB" id="A0A9D4BLI9"/>
<comment type="caution">
    <text evidence="2">The sequence shown here is derived from an EMBL/GenBank/DDBJ whole genome shotgun (WGS) entry which is preliminary data.</text>
</comment>
<keyword evidence="3" id="KW-1185">Reference proteome</keyword>
<dbReference type="Proteomes" id="UP000828390">
    <property type="component" value="Unassembled WGS sequence"/>
</dbReference>
<protein>
    <submittedName>
        <fullName evidence="2">Uncharacterized protein</fullName>
    </submittedName>
</protein>
<evidence type="ECO:0000313" key="2">
    <source>
        <dbReference type="EMBL" id="KAH3697583.1"/>
    </source>
</evidence>
<proteinExistence type="predicted"/>
<evidence type="ECO:0000313" key="3">
    <source>
        <dbReference type="Proteomes" id="UP000828390"/>
    </source>
</evidence>
<organism evidence="2 3">
    <name type="scientific">Dreissena polymorpha</name>
    <name type="common">Zebra mussel</name>
    <name type="synonym">Mytilus polymorpha</name>
    <dbReference type="NCBI Taxonomy" id="45954"/>
    <lineage>
        <taxon>Eukaryota</taxon>
        <taxon>Metazoa</taxon>
        <taxon>Spiralia</taxon>
        <taxon>Lophotrochozoa</taxon>
        <taxon>Mollusca</taxon>
        <taxon>Bivalvia</taxon>
        <taxon>Autobranchia</taxon>
        <taxon>Heteroconchia</taxon>
        <taxon>Euheterodonta</taxon>
        <taxon>Imparidentia</taxon>
        <taxon>Neoheterodontei</taxon>
        <taxon>Myida</taxon>
        <taxon>Dreissenoidea</taxon>
        <taxon>Dreissenidae</taxon>
        <taxon>Dreissena</taxon>
    </lineage>
</organism>
<gene>
    <name evidence="2" type="ORF">DPMN_085086</name>
</gene>
<dbReference type="EMBL" id="JAIWYP010000016">
    <property type="protein sequence ID" value="KAH3697583.1"/>
    <property type="molecule type" value="Genomic_DNA"/>
</dbReference>
<accession>A0A9D4BLI9</accession>